<dbReference type="AlphaFoldDB" id="A0AAV7MQI1"/>
<dbReference type="Proteomes" id="UP001066276">
    <property type="component" value="Chromosome 9"/>
</dbReference>
<reference evidence="2" key="1">
    <citation type="journal article" date="2022" name="bioRxiv">
        <title>Sequencing and chromosome-scale assembly of the giantPleurodeles waltlgenome.</title>
        <authorList>
            <person name="Brown T."/>
            <person name="Elewa A."/>
            <person name="Iarovenko S."/>
            <person name="Subramanian E."/>
            <person name="Araus A.J."/>
            <person name="Petzold A."/>
            <person name="Susuki M."/>
            <person name="Suzuki K.-i.T."/>
            <person name="Hayashi T."/>
            <person name="Toyoda A."/>
            <person name="Oliveira C."/>
            <person name="Osipova E."/>
            <person name="Leigh N.D."/>
            <person name="Simon A."/>
            <person name="Yun M.H."/>
        </authorList>
    </citation>
    <scope>NUCLEOTIDE SEQUENCE</scope>
    <source>
        <strain evidence="2">20211129_DDA</strain>
        <tissue evidence="2">Liver</tissue>
    </source>
</reference>
<evidence type="ECO:0000256" key="1">
    <source>
        <dbReference type="SAM" id="MobiDB-lite"/>
    </source>
</evidence>
<evidence type="ECO:0000313" key="2">
    <source>
        <dbReference type="EMBL" id="KAJ1105792.1"/>
    </source>
</evidence>
<feature type="compositionally biased region" description="Polar residues" evidence="1">
    <location>
        <begin position="1"/>
        <end position="11"/>
    </location>
</feature>
<keyword evidence="3" id="KW-1185">Reference proteome</keyword>
<comment type="caution">
    <text evidence="2">The sequence shown here is derived from an EMBL/GenBank/DDBJ whole genome shotgun (WGS) entry which is preliminary data.</text>
</comment>
<gene>
    <name evidence="2" type="ORF">NDU88_003196</name>
</gene>
<protein>
    <submittedName>
        <fullName evidence="2">Uncharacterized protein</fullName>
    </submittedName>
</protein>
<feature type="region of interest" description="Disordered" evidence="1">
    <location>
        <begin position="1"/>
        <end position="80"/>
    </location>
</feature>
<proteinExistence type="predicted"/>
<organism evidence="2 3">
    <name type="scientific">Pleurodeles waltl</name>
    <name type="common">Iberian ribbed newt</name>
    <dbReference type="NCBI Taxonomy" id="8319"/>
    <lineage>
        <taxon>Eukaryota</taxon>
        <taxon>Metazoa</taxon>
        <taxon>Chordata</taxon>
        <taxon>Craniata</taxon>
        <taxon>Vertebrata</taxon>
        <taxon>Euteleostomi</taxon>
        <taxon>Amphibia</taxon>
        <taxon>Batrachia</taxon>
        <taxon>Caudata</taxon>
        <taxon>Salamandroidea</taxon>
        <taxon>Salamandridae</taxon>
        <taxon>Pleurodelinae</taxon>
        <taxon>Pleurodeles</taxon>
    </lineage>
</organism>
<name>A0AAV7MQI1_PLEWA</name>
<evidence type="ECO:0000313" key="3">
    <source>
        <dbReference type="Proteomes" id="UP001066276"/>
    </source>
</evidence>
<dbReference type="EMBL" id="JANPWB010000013">
    <property type="protein sequence ID" value="KAJ1105792.1"/>
    <property type="molecule type" value="Genomic_DNA"/>
</dbReference>
<sequence length="173" mass="19097">MDGQGSKNDCSQYGGDQEDREDEEFRRPDASAEGCLMKSLLKTREGPEDSNLMAQGPPAQSEEGRLTQVSPENSRNDAVPRRVEEECYVWDSPSQPGWQGCPLAYVRVHYNSLYPPVIQGTFGLVPEAGKGNKRAVLEGRLQSRAGRDTEYAVHDLRPIVALLISAISVVSYL</sequence>
<accession>A0AAV7MQI1</accession>